<dbReference type="AlphaFoldDB" id="A0A0J8JNI6"/>
<evidence type="ECO:0000313" key="1">
    <source>
        <dbReference type="EMBL" id="KMT66181.1"/>
    </source>
</evidence>
<dbReference type="InterPro" id="IPR009912">
    <property type="entry name" value="DUF1451"/>
</dbReference>
<keyword evidence="2" id="KW-1185">Reference proteome</keyword>
<organism evidence="1 2">
    <name type="scientific">Catenovulum maritimum</name>
    <dbReference type="NCBI Taxonomy" id="1513271"/>
    <lineage>
        <taxon>Bacteria</taxon>
        <taxon>Pseudomonadati</taxon>
        <taxon>Pseudomonadota</taxon>
        <taxon>Gammaproteobacteria</taxon>
        <taxon>Alteromonadales</taxon>
        <taxon>Alteromonadaceae</taxon>
        <taxon>Catenovulum</taxon>
    </lineage>
</organism>
<dbReference type="EMBL" id="LAZL01000006">
    <property type="protein sequence ID" value="KMT66181.1"/>
    <property type="molecule type" value="Genomic_DNA"/>
</dbReference>
<comment type="caution">
    <text evidence="1">The sequence shown here is derived from an EMBL/GenBank/DDBJ whole genome shotgun (WGS) entry which is preliminary data.</text>
</comment>
<evidence type="ECO:0008006" key="3">
    <source>
        <dbReference type="Google" id="ProtNLM"/>
    </source>
</evidence>
<sequence>MNKAPHYQSVLDKLNQWLRQSSEAETRTLVSGVNFLNEWIEAGLEVHRDELKHSAQFLLRDLQHFYHDYQRDTNESAYYLSLKDNIWHYLTEMTDRTQLEWREFNSDLSHEGYYKAGEEIGFGVLVCKQCSTKKEIYHPEIISACLECQHDTFSRELAKP</sequence>
<reference evidence="1 2" key="1">
    <citation type="submission" date="2015-04" db="EMBL/GenBank/DDBJ databases">
        <title>Draft Genome Sequence of the Novel Agar-Digesting Marine Bacterium Q1.</title>
        <authorList>
            <person name="Li Y."/>
            <person name="Li D."/>
            <person name="Chen G."/>
            <person name="Du Z."/>
        </authorList>
    </citation>
    <scope>NUCLEOTIDE SEQUENCE [LARGE SCALE GENOMIC DNA]</scope>
    <source>
        <strain evidence="1 2">Q1</strain>
    </source>
</reference>
<accession>A0A0J8JNI6</accession>
<dbReference type="OrthoDB" id="3174978at2"/>
<dbReference type="Pfam" id="PF07295">
    <property type="entry name" value="DUF1451"/>
    <property type="match status" value="1"/>
</dbReference>
<dbReference type="RefSeq" id="WP_048690486.1">
    <property type="nucleotide sequence ID" value="NZ_KQ130484.1"/>
</dbReference>
<proteinExistence type="predicted"/>
<dbReference type="STRING" id="1513271.XM47_05290"/>
<protein>
    <recommendedName>
        <fullName evidence="3">Zinc ribbon-containing protein</fullName>
    </recommendedName>
</protein>
<evidence type="ECO:0000313" key="2">
    <source>
        <dbReference type="Proteomes" id="UP000037600"/>
    </source>
</evidence>
<gene>
    <name evidence="1" type="ORF">XM47_05290</name>
</gene>
<dbReference type="Proteomes" id="UP000037600">
    <property type="component" value="Unassembled WGS sequence"/>
</dbReference>
<name>A0A0J8JNI6_9ALTE</name>